<evidence type="ECO:0000256" key="3">
    <source>
        <dbReference type="SAM" id="SignalP"/>
    </source>
</evidence>
<dbReference type="EMBL" id="DVLX01000036">
    <property type="protein sequence ID" value="HIT99308.1"/>
    <property type="molecule type" value="Genomic_DNA"/>
</dbReference>
<keyword evidence="3" id="KW-0732">Signal</keyword>
<protein>
    <submittedName>
        <fullName evidence="4">Right-handed parallel beta-helix repeat-containing protein</fullName>
    </submittedName>
</protein>
<keyword evidence="2" id="KW-0472">Membrane</keyword>
<keyword evidence="2" id="KW-0812">Transmembrane</keyword>
<gene>
    <name evidence="4" type="ORF">IAD12_03535</name>
</gene>
<name>A0A9D1HCB3_9FIRM</name>
<proteinExistence type="predicted"/>
<reference evidence="4" key="1">
    <citation type="submission" date="2020-10" db="EMBL/GenBank/DDBJ databases">
        <authorList>
            <person name="Gilroy R."/>
        </authorList>
    </citation>
    <scope>NUCLEOTIDE SEQUENCE</scope>
    <source>
        <strain evidence="4">CHK176-22527</strain>
    </source>
</reference>
<feature type="region of interest" description="Disordered" evidence="1">
    <location>
        <begin position="370"/>
        <end position="396"/>
    </location>
</feature>
<sequence>MKCKKRIGVSIILALCMVFTLIPGSVFAQDNNIITFSEFIEDLEADGKFDGGGATVKWEPDENVNVIHRIQNNNAQYQILSGKDVDLEISNARFEYVPADIPNHSDGWSGINKDYTKDEIRNAEFQFLNSGNVSVTNCTFEKIIVSPYGPGDDKNINADRNTAITGCSFSNVYNAYALKDIYTGNAVIEDNIFSNCSGAIYFEGSVSRSNLEITGNTFDTIDKYAAAGKENTRGIIQFSSRCAVDENTEFTFADNTITGNLIKDEVIGDSNAGMPVIRQFSNLGKIIVNGWIPGEAFSIKLDAEEDDLTLPDMPSGIVNDVQYDFMGWADTSAYAGAEDITNETQFLNAGDAGKAGQFYYAVWKATPKQTAETTEPSVPGATNGNNDNGQGHDAGKAVQTGDTFNMIPWIALMCAAGIGALSLILFSRKKGNKADH</sequence>
<reference evidence="4" key="2">
    <citation type="journal article" date="2021" name="PeerJ">
        <title>Extensive microbial diversity within the chicken gut microbiome revealed by metagenomics and culture.</title>
        <authorList>
            <person name="Gilroy R."/>
            <person name="Ravi A."/>
            <person name="Getino M."/>
            <person name="Pursley I."/>
            <person name="Horton D.L."/>
            <person name="Alikhan N.F."/>
            <person name="Baker D."/>
            <person name="Gharbi K."/>
            <person name="Hall N."/>
            <person name="Watson M."/>
            <person name="Adriaenssens E.M."/>
            <person name="Foster-Nyarko E."/>
            <person name="Jarju S."/>
            <person name="Secka A."/>
            <person name="Antonio M."/>
            <person name="Oren A."/>
            <person name="Chaudhuri R.R."/>
            <person name="La Ragione R."/>
            <person name="Hildebrand F."/>
            <person name="Pallen M.J."/>
        </authorList>
    </citation>
    <scope>NUCLEOTIDE SEQUENCE</scope>
    <source>
        <strain evidence="4">CHK176-22527</strain>
    </source>
</reference>
<evidence type="ECO:0000256" key="2">
    <source>
        <dbReference type="SAM" id="Phobius"/>
    </source>
</evidence>
<accession>A0A9D1HCB3</accession>
<dbReference type="InterPro" id="IPR012334">
    <property type="entry name" value="Pectin_lyas_fold"/>
</dbReference>
<dbReference type="Gene3D" id="2.160.20.10">
    <property type="entry name" value="Single-stranded right-handed beta-helix, Pectin lyase-like"/>
    <property type="match status" value="1"/>
</dbReference>
<comment type="caution">
    <text evidence="4">The sequence shown here is derived from an EMBL/GenBank/DDBJ whole genome shotgun (WGS) entry which is preliminary data.</text>
</comment>
<dbReference type="SUPFAM" id="SSF51126">
    <property type="entry name" value="Pectin lyase-like"/>
    <property type="match status" value="1"/>
</dbReference>
<evidence type="ECO:0000256" key="1">
    <source>
        <dbReference type="SAM" id="MobiDB-lite"/>
    </source>
</evidence>
<feature type="compositionally biased region" description="Polar residues" evidence="1">
    <location>
        <begin position="370"/>
        <end position="389"/>
    </location>
</feature>
<feature type="transmembrane region" description="Helical" evidence="2">
    <location>
        <begin position="406"/>
        <end position="426"/>
    </location>
</feature>
<evidence type="ECO:0000313" key="4">
    <source>
        <dbReference type="EMBL" id="HIT99308.1"/>
    </source>
</evidence>
<feature type="signal peptide" evidence="3">
    <location>
        <begin position="1"/>
        <end position="28"/>
    </location>
</feature>
<dbReference type="AlphaFoldDB" id="A0A9D1HCB3"/>
<keyword evidence="2" id="KW-1133">Transmembrane helix</keyword>
<dbReference type="Proteomes" id="UP000824159">
    <property type="component" value="Unassembled WGS sequence"/>
</dbReference>
<feature type="chain" id="PRO_5038548304" evidence="3">
    <location>
        <begin position="29"/>
        <end position="436"/>
    </location>
</feature>
<organism evidence="4 5">
    <name type="scientific">Candidatus Allocopromorpha excrementavium</name>
    <dbReference type="NCBI Taxonomy" id="2840741"/>
    <lineage>
        <taxon>Bacteria</taxon>
        <taxon>Bacillati</taxon>
        <taxon>Bacillota</taxon>
        <taxon>Clostridia</taxon>
        <taxon>Eubacteriales</taxon>
        <taxon>Eubacteriaceae</taxon>
        <taxon>Eubacteriaceae incertae sedis</taxon>
        <taxon>Candidatus Allocopromorpha</taxon>
    </lineage>
</organism>
<evidence type="ECO:0000313" key="5">
    <source>
        <dbReference type="Proteomes" id="UP000824159"/>
    </source>
</evidence>
<dbReference type="InterPro" id="IPR011050">
    <property type="entry name" value="Pectin_lyase_fold/virulence"/>
</dbReference>